<gene>
    <name evidence="2" type="ORF">GSTUM_00001895001</name>
</gene>
<organism evidence="2 3">
    <name type="scientific">Tuber melanosporum (strain Mel28)</name>
    <name type="common">Perigord black truffle</name>
    <dbReference type="NCBI Taxonomy" id="656061"/>
    <lineage>
        <taxon>Eukaryota</taxon>
        <taxon>Fungi</taxon>
        <taxon>Dikarya</taxon>
        <taxon>Ascomycota</taxon>
        <taxon>Pezizomycotina</taxon>
        <taxon>Pezizomycetes</taxon>
        <taxon>Pezizales</taxon>
        <taxon>Tuberaceae</taxon>
        <taxon>Tuber</taxon>
    </lineage>
</organism>
<dbReference type="Proteomes" id="UP000006911">
    <property type="component" value="Unassembled WGS sequence"/>
</dbReference>
<dbReference type="KEGG" id="tml:GSTUM_00001895001"/>
<accession>D5GFP2</accession>
<name>D5GFP2_TUBMM</name>
<sequence>MGGVWVSVSVCVPGPVTTLIPVAPISRKETKELHKYGGRDWQDRPGCKQLRDRIDGSWGSSLGPRSMQTTFQPPSLLESSYTKINQTCKRLHYIEKERRADYEDKYQNGQNKRGGRKKHTNQMGLDHPPLHDHPRLRLTPPFTYIQFLSHHRPFLLQLELVKMGYRTALHHQQ</sequence>
<reference evidence="2 3" key="1">
    <citation type="journal article" date="2010" name="Nature">
        <title>Perigord black truffle genome uncovers evolutionary origins and mechanisms of symbiosis.</title>
        <authorList>
            <person name="Martin F."/>
            <person name="Kohler A."/>
            <person name="Murat C."/>
            <person name="Balestrini R."/>
            <person name="Coutinho P.M."/>
            <person name="Jaillon O."/>
            <person name="Montanini B."/>
            <person name="Morin E."/>
            <person name="Noel B."/>
            <person name="Percudani R."/>
            <person name="Porcel B."/>
            <person name="Rubini A."/>
            <person name="Amicucci A."/>
            <person name="Amselem J."/>
            <person name="Anthouard V."/>
            <person name="Arcioni S."/>
            <person name="Artiguenave F."/>
            <person name="Aury J.M."/>
            <person name="Ballario P."/>
            <person name="Bolchi A."/>
            <person name="Brenna A."/>
            <person name="Brun A."/>
            <person name="Buee M."/>
            <person name="Cantarel B."/>
            <person name="Chevalier G."/>
            <person name="Couloux A."/>
            <person name="Da Silva C."/>
            <person name="Denoeud F."/>
            <person name="Duplessis S."/>
            <person name="Ghignone S."/>
            <person name="Hilselberger B."/>
            <person name="Iotti M."/>
            <person name="Marcais B."/>
            <person name="Mello A."/>
            <person name="Miranda M."/>
            <person name="Pacioni G."/>
            <person name="Quesneville H."/>
            <person name="Riccioni C."/>
            <person name="Ruotolo R."/>
            <person name="Splivallo R."/>
            <person name="Stocchi V."/>
            <person name="Tisserant E."/>
            <person name="Viscomi A.R."/>
            <person name="Zambonelli A."/>
            <person name="Zampieri E."/>
            <person name="Henrissat B."/>
            <person name="Lebrun M.H."/>
            <person name="Paolocci F."/>
            <person name="Bonfante P."/>
            <person name="Ottonello S."/>
            <person name="Wincker P."/>
        </authorList>
    </citation>
    <scope>NUCLEOTIDE SEQUENCE [LARGE SCALE GENOMIC DNA]</scope>
    <source>
        <strain evidence="2 3">Mel28</strain>
    </source>
</reference>
<proteinExistence type="predicted"/>
<dbReference type="EMBL" id="FN430214">
    <property type="protein sequence ID" value="CAZ83335.1"/>
    <property type="molecule type" value="Genomic_DNA"/>
</dbReference>
<dbReference type="GeneID" id="9188284"/>
<dbReference type="HOGENOM" id="CLU_1548737_0_0_1"/>
<protein>
    <submittedName>
        <fullName evidence="2">(Perigord truffle) hypothetical protein</fullName>
    </submittedName>
</protein>
<dbReference type="AlphaFoldDB" id="D5GFP2"/>
<evidence type="ECO:0000313" key="3">
    <source>
        <dbReference type="Proteomes" id="UP000006911"/>
    </source>
</evidence>
<feature type="region of interest" description="Disordered" evidence="1">
    <location>
        <begin position="104"/>
        <end position="134"/>
    </location>
</feature>
<dbReference type="RefSeq" id="XP_002839144.1">
    <property type="nucleotide sequence ID" value="XM_002839098.1"/>
</dbReference>
<keyword evidence="3" id="KW-1185">Reference proteome</keyword>
<dbReference type="InParanoid" id="D5GFP2"/>
<evidence type="ECO:0000256" key="1">
    <source>
        <dbReference type="SAM" id="MobiDB-lite"/>
    </source>
</evidence>
<evidence type="ECO:0000313" key="2">
    <source>
        <dbReference type="EMBL" id="CAZ83335.1"/>
    </source>
</evidence>